<evidence type="ECO:0000313" key="1">
    <source>
        <dbReference type="EMBL" id="KAI3699255.1"/>
    </source>
</evidence>
<organism evidence="1 2">
    <name type="scientific">Cichorium intybus</name>
    <name type="common">Chicory</name>
    <dbReference type="NCBI Taxonomy" id="13427"/>
    <lineage>
        <taxon>Eukaryota</taxon>
        <taxon>Viridiplantae</taxon>
        <taxon>Streptophyta</taxon>
        <taxon>Embryophyta</taxon>
        <taxon>Tracheophyta</taxon>
        <taxon>Spermatophyta</taxon>
        <taxon>Magnoliopsida</taxon>
        <taxon>eudicotyledons</taxon>
        <taxon>Gunneridae</taxon>
        <taxon>Pentapetalae</taxon>
        <taxon>asterids</taxon>
        <taxon>campanulids</taxon>
        <taxon>Asterales</taxon>
        <taxon>Asteraceae</taxon>
        <taxon>Cichorioideae</taxon>
        <taxon>Cichorieae</taxon>
        <taxon>Cichoriinae</taxon>
        <taxon>Cichorium</taxon>
    </lineage>
</organism>
<gene>
    <name evidence="1" type="ORF">L2E82_43434</name>
</gene>
<comment type="caution">
    <text evidence="1">The sequence shown here is derived from an EMBL/GenBank/DDBJ whole genome shotgun (WGS) entry which is preliminary data.</text>
</comment>
<keyword evidence="2" id="KW-1185">Reference proteome</keyword>
<dbReference type="Proteomes" id="UP001055811">
    <property type="component" value="Linkage Group LG08"/>
</dbReference>
<name>A0ACB8ZPI5_CICIN</name>
<proteinExistence type="predicted"/>
<evidence type="ECO:0000313" key="2">
    <source>
        <dbReference type="Proteomes" id="UP001055811"/>
    </source>
</evidence>
<dbReference type="EMBL" id="CM042016">
    <property type="protein sequence ID" value="KAI3699255.1"/>
    <property type="molecule type" value="Genomic_DNA"/>
</dbReference>
<reference evidence="1 2" key="2">
    <citation type="journal article" date="2022" name="Mol. Ecol. Resour.">
        <title>The genomes of chicory, endive, great burdock and yacon provide insights into Asteraceae paleo-polyploidization history and plant inulin production.</title>
        <authorList>
            <person name="Fan W."/>
            <person name="Wang S."/>
            <person name="Wang H."/>
            <person name="Wang A."/>
            <person name="Jiang F."/>
            <person name="Liu H."/>
            <person name="Zhao H."/>
            <person name="Xu D."/>
            <person name="Zhang Y."/>
        </authorList>
    </citation>
    <scope>NUCLEOTIDE SEQUENCE [LARGE SCALE GENOMIC DNA]</scope>
    <source>
        <strain evidence="2">cv. Punajuju</strain>
        <tissue evidence="1">Leaves</tissue>
    </source>
</reference>
<sequence length="128" mass="14038">MAWVWAYVTYMKRACRAHILPLAPTSSDKRNPQVTLLALAEKSATKLVADWTLPRTEVTLESSTHSGSSDFGLNCVLRINPDRTVLPNQLTLDYNALLCYFSNADTLKTLILGCTSTADLSTTVASDD</sequence>
<accession>A0ACB8ZPI5</accession>
<reference evidence="2" key="1">
    <citation type="journal article" date="2022" name="Mol. Ecol. Resour.">
        <title>The genomes of chicory, endive, great burdock and yacon provide insights into Asteraceae palaeo-polyploidization history and plant inulin production.</title>
        <authorList>
            <person name="Fan W."/>
            <person name="Wang S."/>
            <person name="Wang H."/>
            <person name="Wang A."/>
            <person name="Jiang F."/>
            <person name="Liu H."/>
            <person name="Zhao H."/>
            <person name="Xu D."/>
            <person name="Zhang Y."/>
        </authorList>
    </citation>
    <scope>NUCLEOTIDE SEQUENCE [LARGE SCALE GENOMIC DNA]</scope>
    <source>
        <strain evidence="2">cv. Punajuju</strain>
    </source>
</reference>
<protein>
    <submittedName>
        <fullName evidence="1">Uncharacterized protein</fullName>
    </submittedName>
</protein>